<comment type="caution">
    <text evidence="1">The sequence shown here is derived from an EMBL/GenBank/DDBJ whole genome shotgun (WGS) entry which is preliminary data.</text>
</comment>
<dbReference type="AlphaFoldDB" id="A0A938WUH7"/>
<name>A0A938WUH7_9BIFI</name>
<dbReference type="RefSeq" id="WP_204467291.1">
    <property type="nucleotide sequence ID" value="NZ_JACLYU010000001.1"/>
</dbReference>
<reference evidence="1" key="1">
    <citation type="submission" date="2020-08" db="EMBL/GenBank/DDBJ databases">
        <authorList>
            <person name="Cejkova D."/>
            <person name="Kubasova T."/>
            <person name="Jahodarova E."/>
            <person name="Rychlik I."/>
        </authorList>
    </citation>
    <scope>NUCLEOTIDE SEQUENCE</scope>
    <source>
        <strain evidence="1">An836</strain>
    </source>
</reference>
<organism evidence="1 2">
    <name type="scientific">Bifidobacterium pullorum subsp. saeculare</name>
    <dbReference type="NCBI Taxonomy" id="78257"/>
    <lineage>
        <taxon>Bacteria</taxon>
        <taxon>Bacillati</taxon>
        <taxon>Actinomycetota</taxon>
        <taxon>Actinomycetes</taxon>
        <taxon>Bifidobacteriales</taxon>
        <taxon>Bifidobacteriaceae</taxon>
        <taxon>Bifidobacterium</taxon>
    </lineage>
</organism>
<reference evidence="1" key="2">
    <citation type="journal article" date="2021" name="Sci. Rep.">
        <title>The distribution of antibiotic resistance genes in chicken gut microbiota commensals.</title>
        <authorList>
            <person name="Juricova H."/>
            <person name="Matiasovicova J."/>
            <person name="Kubasova T."/>
            <person name="Cejkova D."/>
            <person name="Rychlik I."/>
        </authorList>
    </citation>
    <scope>NUCLEOTIDE SEQUENCE</scope>
    <source>
        <strain evidence="1">An836</strain>
    </source>
</reference>
<evidence type="ECO:0000313" key="1">
    <source>
        <dbReference type="EMBL" id="MBM6698965.1"/>
    </source>
</evidence>
<accession>A0A938WUH7</accession>
<gene>
    <name evidence="1" type="ORF">H7U32_01205</name>
</gene>
<dbReference type="Proteomes" id="UP000718821">
    <property type="component" value="Unassembled WGS sequence"/>
</dbReference>
<protein>
    <submittedName>
        <fullName evidence="1">Uncharacterized protein</fullName>
    </submittedName>
</protein>
<sequence length="48" mass="5328">MANQHGHHGTARRLGTTSADALRMFITTFNEEGGFPYPVRLSREEAVP</sequence>
<evidence type="ECO:0000313" key="2">
    <source>
        <dbReference type="Proteomes" id="UP000718821"/>
    </source>
</evidence>
<proteinExistence type="predicted"/>
<keyword evidence="2" id="KW-1185">Reference proteome</keyword>
<dbReference type="EMBL" id="JACLYU010000001">
    <property type="protein sequence ID" value="MBM6698965.1"/>
    <property type="molecule type" value="Genomic_DNA"/>
</dbReference>